<proteinExistence type="inferred from homology"/>
<name>A0ABX8V2H9_9BACT</name>
<evidence type="ECO:0000256" key="13">
    <source>
        <dbReference type="ARBA" id="ARBA00023167"/>
    </source>
</evidence>
<dbReference type="SUPFAM" id="SSF55347">
    <property type="entry name" value="Glyceraldehyde-3-phosphate dehydrogenase-like, C-terminal domain"/>
    <property type="match status" value="1"/>
</dbReference>
<dbReference type="Pfam" id="PF01118">
    <property type="entry name" value="Semialdhyde_dh"/>
    <property type="match status" value="1"/>
</dbReference>
<keyword evidence="8 15" id="KW-0791">Threonine biosynthesis</keyword>
<feature type="binding site" evidence="15">
    <location>
        <position position="160"/>
    </location>
    <ligand>
        <name>substrate</name>
    </ligand>
</feature>
<dbReference type="NCBIfam" id="TIGR01296">
    <property type="entry name" value="asd_B"/>
    <property type="match status" value="1"/>
</dbReference>
<evidence type="ECO:0000256" key="1">
    <source>
        <dbReference type="ARBA" id="ARBA00005021"/>
    </source>
</evidence>
<accession>A0ABX8V2H9</accession>
<dbReference type="SUPFAM" id="SSF51735">
    <property type="entry name" value="NAD(P)-binding Rossmann-fold domains"/>
    <property type="match status" value="1"/>
</dbReference>
<keyword evidence="13 15" id="KW-0486">Methionine biosynthesis</keyword>
<comment type="pathway">
    <text evidence="2 15">Amino-acid biosynthesis; L-lysine biosynthesis via DAP pathway; (S)-tetrahydrodipicolinate from L-aspartate: step 2/4.</text>
</comment>
<feature type="binding site" evidence="15">
    <location>
        <position position="104"/>
    </location>
    <ligand>
        <name>phosphate</name>
        <dbReference type="ChEBI" id="CHEBI:43474"/>
    </ligand>
</feature>
<reference evidence="17 18" key="1">
    <citation type="journal article" date="2022" name="bioRxiv">
        <title>Ecology and evolution of chlamydial symbionts of arthropods.</title>
        <authorList>
            <person name="Halter T."/>
            <person name="Koestlbacher S."/>
            <person name="Collingro A."/>
            <person name="Sixt B.S."/>
            <person name="Toenshoff E.R."/>
            <person name="Hendrickx F."/>
            <person name="Kostanjsek R."/>
            <person name="Horn M."/>
        </authorList>
    </citation>
    <scope>NUCLEOTIDE SEQUENCE [LARGE SCALE GENOMIC DNA]</scope>
    <source>
        <strain evidence="17">W744xW776</strain>
    </source>
</reference>
<keyword evidence="9 15" id="KW-0521">NADP</keyword>
<dbReference type="HAMAP" id="MF_02121">
    <property type="entry name" value="ASADH"/>
    <property type="match status" value="1"/>
</dbReference>
<organism evidence="17 18">
    <name type="scientific">Candidatus Rhabdochlamydia oedothoracis</name>
    <dbReference type="NCBI Taxonomy" id="2720720"/>
    <lineage>
        <taxon>Bacteria</taxon>
        <taxon>Pseudomonadati</taxon>
        <taxon>Chlamydiota</taxon>
        <taxon>Chlamydiia</taxon>
        <taxon>Parachlamydiales</taxon>
        <taxon>Candidatus Rhabdochlamydiaceae</taxon>
        <taxon>Candidatus Rhabdochlamydia</taxon>
    </lineage>
</organism>
<evidence type="ECO:0000313" key="17">
    <source>
        <dbReference type="EMBL" id="QYF49386.1"/>
    </source>
</evidence>
<evidence type="ECO:0000313" key="18">
    <source>
        <dbReference type="Proteomes" id="UP000826014"/>
    </source>
</evidence>
<dbReference type="InterPro" id="IPR000534">
    <property type="entry name" value="Semialdehyde_DH_NAD-bd"/>
</dbReference>
<evidence type="ECO:0000256" key="11">
    <source>
        <dbReference type="ARBA" id="ARBA00023002"/>
    </source>
</evidence>
<evidence type="ECO:0000256" key="14">
    <source>
        <dbReference type="ARBA" id="ARBA00047891"/>
    </source>
</evidence>
<feature type="binding site" evidence="15">
    <location>
        <position position="239"/>
    </location>
    <ligand>
        <name>substrate</name>
    </ligand>
</feature>
<feature type="active site" description="Proton acceptor" evidence="15">
    <location>
        <position position="246"/>
    </location>
</feature>
<evidence type="ECO:0000256" key="7">
    <source>
        <dbReference type="ARBA" id="ARBA00022605"/>
    </source>
</evidence>
<dbReference type="SMART" id="SM00859">
    <property type="entry name" value="Semialdhyde_dh"/>
    <property type="match status" value="1"/>
</dbReference>
<keyword evidence="12 15" id="KW-0457">Lysine biosynthesis</keyword>
<evidence type="ECO:0000256" key="12">
    <source>
        <dbReference type="ARBA" id="ARBA00023154"/>
    </source>
</evidence>
<dbReference type="Proteomes" id="UP000826014">
    <property type="component" value="Chromosome"/>
</dbReference>
<dbReference type="NCBIfam" id="NF011456">
    <property type="entry name" value="PRK14874.1"/>
    <property type="match status" value="1"/>
</dbReference>
<keyword evidence="10 15" id="KW-0220">Diaminopimelate biosynthesis</keyword>
<evidence type="ECO:0000256" key="10">
    <source>
        <dbReference type="ARBA" id="ARBA00022915"/>
    </source>
</evidence>
<comment type="similarity">
    <text evidence="4 15">Belongs to the aspartate-semialdehyde dehydrogenase family.</text>
</comment>
<comment type="pathway">
    <text evidence="1 15">Amino-acid biosynthesis; L-methionine biosynthesis via de novo pathway; L-homoserine from L-aspartate: step 2/3.</text>
</comment>
<dbReference type="InterPro" id="IPR012080">
    <property type="entry name" value="Asp_semialdehyde_DH"/>
</dbReference>
<keyword evidence="11 15" id="KW-0560">Oxidoreductase</keyword>
<feature type="binding site" evidence="15">
    <location>
        <begin position="16"/>
        <end position="19"/>
    </location>
    <ligand>
        <name>NADP(+)</name>
        <dbReference type="ChEBI" id="CHEBI:58349"/>
    </ligand>
</feature>
<dbReference type="CDD" id="cd02316">
    <property type="entry name" value="VcASADH2_like_N"/>
    <property type="match status" value="1"/>
</dbReference>
<feature type="binding site" evidence="15">
    <location>
        <position position="319"/>
    </location>
    <ligand>
        <name>NADP(+)</name>
        <dbReference type="ChEBI" id="CHEBI:58349"/>
    </ligand>
</feature>
<dbReference type="EC" id="1.2.1.11" evidence="6 15"/>
<protein>
    <recommendedName>
        <fullName evidence="6 15">Aspartate-semialdehyde dehydrogenase</fullName>
        <shortName evidence="15">ASA dehydrogenase</shortName>
        <shortName evidence="15">ASADH</shortName>
        <ecNumber evidence="6 15">1.2.1.11</ecNumber>
    </recommendedName>
    <alternativeName>
        <fullName evidence="15">Aspartate-beta-semialdehyde dehydrogenase</fullName>
    </alternativeName>
</protein>
<sequence>MILLYPPVKIALIGATGIVGREILGLLEKRHFPIKTLRCFASLDSKDKSILFSGENIPLETLSKDKLHNIDLAIFCTKKEVSSKWIPYLARQKTIIIDNSAAFRLDPHVPLIIPEINLAELANHNYIIASPNCSASIMLMALFPLHQYIPIQRIQVATYQAVSGAGFHAMQELISATQAVLEKKAYTPKALPFPSAFNLFLHNSTLNADGYVDEELKMLQETRKILSNPHIRVNATCVRVPVLRAHSQALNVTFTQEICPEKAYELLEKAPGIKVHEDRLKNRFPMPIDVAGQNDVYCGRIRKDLSYANTLDLWVVGDQILKGAALNTIQIAEHLL</sequence>
<dbReference type="Gene3D" id="3.40.50.720">
    <property type="entry name" value="NAD(P)-binding Rossmann-like Domain"/>
    <property type="match status" value="1"/>
</dbReference>
<keyword evidence="7 15" id="KW-0028">Amino-acid biosynthesis</keyword>
<keyword evidence="18" id="KW-1185">Reference proteome</keyword>
<dbReference type="PANTHER" id="PTHR46278:SF2">
    <property type="entry name" value="ASPARTATE-SEMIALDEHYDE DEHYDROGENASE"/>
    <property type="match status" value="1"/>
</dbReference>
<evidence type="ECO:0000256" key="9">
    <source>
        <dbReference type="ARBA" id="ARBA00022857"/>
    </source>
</evidence>
<evidence type="ECO:0000256" key="3">
    <source>
        <dbReference type="ARBA" id="ARBA00005097"/>
    </source>
</evidence>
<dbReference type="Pfam" id="PF02774">
    <property type="entry name" value="Semialdhyde_dhC"/>
    <property type="match status" value="1"/>
</dbReference>
<dbReference type="InterPro" id="IPR012280">
    <property type="entry name" value="Semialdhyde_DH_dimer_dom"/>
</dbReference>
<dbReference type="CDD" id="cd18131">
    <property type="entry name" value="ASADH_C_bac_euk_like"/>
    <property type="match status" value="1"/>
</dbReference>
<evidence type="ECO:0000256" key="6">
    <source>
        <dbReference type="ARBA" id="ARBA00013120"/>
    </source>
</evidence>
<feature type="binding site" evidence="15">
    <location>
        <begin position="163"/>
        <end position="164"/>
    </location>
    <ligand>
        <name>NADP(+)</name>
        <dbReference type="ChEBI" id="CHEBI:58349"/>
    </ligand>
</feature>
<dbReference type="PANTHER" id="PTHR46278">
    <property type="entry name" value="DEHYDROGENASE, PUTATIVE-RELATED"/>
    <property type="match status" value="1"/>
</dbReference>
<dbReference type="EMBL" id="CP075587">
    <property type="protein sequence ID" value="QYF49386.1"/>
    <property type="molecule type" value="Genomic_DNA"/>
</dbReference>
<feature type="domain" description="Semialdehyde dehydrogenase NAD-binding" evidence="16">
    <location>
        <begin position="9"/>
        <end position="124"/>
    </location>
</feature>
<dbReference type="InterPro" id="IPR036291">
    <property type="entry name" value="NAD(P)-bd_dom_sf"/>
</dbReference>
<evidence type="ECO:0000256" key="15">
    <source>
        <dbReference type="HAMAP-Rule" id="MF_02121"/>
    </source>
</evidence>
<feature type="active site" description="Acyl-thioester intermediate" evidence="15">
    <location>
        <position position="133"/>
    </location>
</feature>
<evidence type="ECO:0000259" key="16">
    <source>
        <dbReference type="SMART" id="SM00859"/>
    </source>
</evidence>
<comment type="pathway">
    <text evidence="3 15">Amino-acid biosynthesis; L-threonine biosynthesis; L-threonine from L-aspartate: step 2/5.</text>
</comment>
<comment type="caution">
    <text evidence="15">Lacks conserved residue(s) required for the propagation of feature annotation.</text>
</comment>
<comment type="function">
    <text evidence="15">Catalyzes the NADPH-dependent formation of L-aspartate-semialdehyde (L-ASA) by the reductive dephosphorylation of L-aspartyl-4-phosphate.</text>
</comment>
<evidence type="ECO:0000256" key="2">
    <source>
        <dbReference type="ARBA" id="ARBA00005076"/>
    </source>
</evidence>
<comment type="subunit">
    <text evidence="5 15">Homodimer.</text>
</comment>
<dbReference type="Gene3D" id="3.30.360.10">
    <property type="entry name" value="Dihydrodipicolinate Reductase, domain 2"/>
    <property type="match status" value="1"/>
</dbReference>
<comment type="catalytic activity">
    <reaction evidence="14 15">
        <text>L-aspartate 4-semialdehyde + phosphate + NADP(+) = 4-phospho-L-aspartate + NADPH + H(+)</text>
        <dbReference type="Rhea" id="RHEA:24284"/>
        <dbReference type="ChEBI" id="CHEBI:15378"/>
        <dbReference type="ChEBI" id="CHEBI:43474"/>
        <dbReference type="ChEBI" id="CHEBI:57535"/>
        <dbReference type="ChEBI" id="CHEBI:57783"/>
        <dbReference type="ChEBI" id="CHEBI:58349"/>
        <dbReference type="ChEBI" id="CHEBI:537519"/>
        <dbReference type="EC" id="1.2.1.11"/>
    </reaction>
</comment>
<dbReference type="PIRSF" id="PIRSF000148">
    <property type="entry name" value="ASA_dh"/>
    <property type="match status" value="1"/>
</dbReference>
<gene>
    <name evidence="15" type="primary">asd</name>
    <name evidence="17" type="ORF">RHABOEDO_001718</name>
</gene>
<dbReference type="InterPro" id="IPR005986">
    <property type="entry name" value="Asp_semialdehyde_DH_beta"/>
</dbReference>
<dbReference type="RefSeq" id="WP_215217416.1">
    <property type="nucleotide sequence ID" value="NZ_CP075587.1"/>
</dbReference>
<evidence type="ECO:0000256" key="8">
    <source>
        <dbReference type="ARBA" id="ARBA00022697"/>
    </source>
</evidence>
<evidence type="ECO:0000256" key="5">
    <source>
        <dbReference type="ARBA" id="ARBA00011738"/>
    </source>
</evidence>
<evidence type="ECO:0000256" key="4">
    <source>
        <dbReference type="ARBA" id="ARBA00010584"/>
    </source>
</evidence>
<dbReference type="GO" id="GO:0004073">
    <property type="term" value="F:aspartate-semialdehyde dehydrogenase activity"/>
    <property type="evidence" value="ECO:0007669"/>
    <property type="project" value="UniProtKB-EC"/>
</dbReference>